<sequence>MDGWMDEVGDIDLSIGKPSSRHATASYSLQLLHAGKPFISSSACSEEEEKQLSKCYLQAVDTKRPLLITTATTTTAITTALHADMQSLTALLRHHTISDVHHSTHLPTFSSMQSHTHTYTEEEAEKTVDDDDEIDKESMLQCDDASIDEPNDDDNIAGDFFLLYLIQGRRDKIIHAVMLNNRTSGHRGQGLQEEDSWLKWTK</sequence>
<evidence type="ECO:0000256" key="1">
    <source>
        <dbReference type="SAM" id="MobiDB-lite"/>
    </source>
</evidence>
<dbReference type="EnsemblMetazoa" id="OVOC8736.1">
    <property type="protein sequence ID" value="OVOC8736.1"/>
    <property type="gene ID" value="WBGene00245545"/>
</dbReference>
<reference evidence="3" key="1">
    <citation type="submission" date="2013-10" db="EMBL/GenBank/DDBJ databases">
        <title>Genome sequencing of Onchocerca volvulus.</title>
        <authorList>
            <person name="Cotton J."/>
            <person name="Tsai J."/>
            <person name="Stanley E."/>
            <person name="Tracey A."/>
            <person name="Holroyd N."/>
            <person name="Lustigman S."/>
            <person name="Berriman M."/>
        </authorList>
    </citation>
    <scope>NUCLEOTIDE SEQUENCE</scope>
</reference>
<feature type="compositionally biased region" description="Acidic residues" evidence="1">
    <location>
        <begin position="121"/>
        <end position="133"/>
    </location>
</feature>
<keyword evidence="3" id="KW-1185">Reference proteome</keyword>
<protein>
    <submittedName>
        <fullName evidence="2">Uncharacterized protein</fullName>
    </submittedName>
</protein>
<dbReference type="AlphaFoldDB" id="A0A8R1Y097"/>
<evidence type="ECO:0000313" key="3">
    <source>
        <dbReference type="Proteomes" id="UP000024404"/>
    </source>
</evidence>
<evidence type="ECO:0000313" key="2">
    <source>
        <dbReference type="EnsemblMetazoa" id="OVOC8736.1"/>
    </source>
</evidence>
<accession>A0A8R1Y097</accession>
<organism evidence="2 3">
    <name type="scientific">Onchocerca volvulus</name>
    <dbReference type="NCBI Taxonomy" id="6282"/>
    <lineage>
        <taxon>Eukaryota</taxon>
        <taxon>Metazoa</taxon>
        <taxon>Ecdysozoa</taxon>
        <taxon>Nematoda</taxon>
        <taxon>Chromadorea</taxon>
        <taxon>Rhabditida</taxon>
        <taxon>Spirurina</taxon>
        <taxon>Spiruromorpha</taxon>
        <taxon>Filarioidea</taxon>
        <taxon>Onchocercidae</taxon>
        <taxon>Onchocerca</taxon>
    </lineage>
</organism>
<dbReference type="EMBL" id="CMVM020000250">
    <property type="status" value="NOT_ANNOTATED_CDS"/>
    <property type="molecule type" value="Genomic_DNA"/>
</dbReference>
<dbReference type="Proteomes" id="UP000024404">
    <property type="component" value="Unassembled WGS sequence"/>
</dbReference>
<feature type="compositionally biased region" description="Polar residues" evidence="1">
    <location>
        <begin position="108"/>
        <end position="117"/>
    </location>
</feature>
<feature type="region of interest" description="Disordered" evidence="1">
    <location>
        <begin position="108"/>
        <end position="133"/>
    </location>
</feature>
<proteinExistence type="predicted"/>
<name>A0A8R1Y097_ONCVO</name>
<reference evidence="2" key="2">
    <citation type="submission" date="2022-06" db="UniProtKB">
        <authorList>
            <consortium name="EnsemblMetazoa"/>
        </authorList>
    </citation>
    <scope>IDENTIFICATION</scope>
</reference>